<dbReference type="InterPro" id="IPR023801">
    <property type="entry name" value="His_deacetylse_dom"/>
</dbReference>
<dbReference type="Proteomes" id="UP000026249">
    <property type="component" value="Unassembled WGS sequence"/>
</dbReference>
<feature type="region of interest" description="Disordered" evidence="2">
    <location>
        <begin position="1"/>
        <end position="21"/>
    </location>
</feature>
<dbReference type="PRINTS" id="PR01270">
    <property type="entry name" value="HDASUPER"/>
</dbReference>
<reference evidence="4 5" key="1">
    <citation type="submission" date="2014-03" db="EMBL/GenBank/DDBJ databases">
        <title>Draft Genome Sequence of Actibacterium mucosum KCTC 23349, a Marine Alphaproteobacterium with Complex Ionic Requirements Isolated from Mediterranean Seawater at Malvarrosa Beach, Valencia, Spain.</title>
        <authorList>
            <person name="Arahal D.R."/>
            <person name="Shao Z."/>
            <person name="Lai Q."/>
            <person name="Pujalte M.J."/>
        </authorList>
    </citation>
    <scope>NUCLEOTIDE SEQUENCE [LARGE SCALE GENOMIC DNA]</scope>
    <source>
        <strain evidence="4 5">KCTC 23349</strain>
    </source>
</reference>
<dbReference type="STRING" id="1454373.ACMU_01210"/>
<sequence>MTTLLITSPHATASPTPPGHPERIARVEAVLDRLSTPEFDALNRVQAVPATPEQIALAHPPDYLPGLQAACEGNALVALDADTFISDRALAAALDAVGGNIQAVDAVMSGAASNAFVACRPPGHHAEKTRAMGFCLLGNVAIAALHALTHHGLDRVAIMDFDVHHGNGTQDILWDERRVLFASTHQMPLYPGSGAPDEAGAHDNILNVPLPPGSDGQTFRTRMEGAVLPALDRFAPQLLLISAGFDAHRDDPLAGLNWVADDFAWATRHLCDIADTHCGGKVVSTLEGGYDLSALADSAAAHIQVLMERGT</sequence>
<comment type="caution">
    <text evidence="4">The sequence shown here is derived from an EMBL/GenBank/DDBJ whole genome shotgun (WGS) entry which is preliminary data.</text>
</comment>
<dbReference type="InterPro" id="IPR000286">
    <property type="entry name" value="HDACs"/>
</dbReference>
<keyword evidence="5" id="KW-1185">Reference proteome</keyword>
<dbReference type="AlphaFoldDB" id="A0A037ZNA8"/>
<comment type="similarity">
    <text evidence="1">Belongs to the histone deacetylase family.</text>
</comment>
<dbReference type="RefSeq" id="WP_035255384.1">
    <property type="nucleotide sequence ID" value="NZ_JFKE01000001.1"/>
</dbReference>
<organism evidence="4 5">
    <name type="scientific">Actibacterium mucosum KCTC 23349</name>
    <dbReference type="NCBI Taxonomy" id="1454373"/>
    <lineage>
        <taxon>Bacteria</taxon>
        <taxon>Pseudomonadati</taxon>
        <taxon>Pseudomonadota</taxon>
        <taxon>Alphaproteobacteria</taxon>
        <taxon>Rhodobacterales</taxon>
        <taxon>Roseobacteraceae</taxon>
        <taxon>Actibacterium</taxon>
    </lineage>
</organism>
<name>A0A037ZNA8_9RHOB</name>
<gene>
    <name evidence="4" type="ORF">ACMU_01210</name>
</gene>
<dbReference type="InterPro" id="IPR023696">
    <property type="entry name" value="Ureohydrolase_dom_sf"/>
</dbReference>
<dbReference type="CDD" id="cd11599">
    <property type="entry name" value="HDAC_classII_2"/>
    <property type="match status" value="1"/>
</dbReference>
<dbReference type="EMBL" id="JFKE01000001">
    <property type="protein sequence ID" value="KAJ57140.1"/>
    <property type="molecule type" value="Genomic_DNA"/>
</dbReference>
<dbReference type="GO" id="GO:0004407">
    <property type="term" value="F:histone deacetylase activity"/>
    <property type="evidence" value="ECO:0007669"/>
    <property type="project" value="TreeGrafter"/>
</dbReference>
<dbReference type="Gene3D" id="3.40.800.20">
    <property type="entry name" value="Histone deacetylase domain"/>
    <property type="match status" value="1"/>
</dbReference>
<dbReference type="Pfam" id="PF00850">
    <property type="entry name" value="Hist_deacetyl"/>
    <property type="match status" value="1"/>
</dbReference>
<dbReference type="SUPFAM" id="SSF52768">
    <property type="entry name" value="Arginase/deacetylase"/>
    <property type="match status" value="1"/>
</dbReference>
<evidence type="ECO:0000259" key="3">
    <source>
        <dbReference type="Pfam" id="PF00850"/>
    </source>
</evidence>
<dbReference type="OrthoDB" id="9808367at2"/>
<protein>
    <submittedName>
        <fullName evidence="4">Acetoin utilization protein</fullName>
    </submittedName>
</protein>
<dbReference type="PANTHER" id="PTHR10625:SF10">
    <property type="entry name" value="HISTONE DEACETYLASE HDAC1"/>
    <property type="match status" value="1"/>
</dbReference>
<dbReference type="PANTHER" id="PTHR10625">
    <property type="entry name" value="HISTONE DEACETYLASE HDAC1-RELATED"/>
    <property type="match status" value="1"/>
</dbReference>
<feature type="domain" description="Histone deacetylase" evidence="3">
    <location>
        <begin position="20"/>
        <end position="306"/>
    </location>
</feature>
<dbReference type="GO" id="GO:0040029">
    <property type="term" value="P:epigenetic regulation of gene expression"/>
    <property type="evidence" value="ECO:0007669"/>
    <property type="project" value="TreeGrafter"/>
</dbReference>
<evidence type="ECO:0000256" key="1">
    <source>
        <dbReference type="ARBA" id="ARBA00005947"/>
    </source>
</evidence>
<evidence type="ECO:0000256" key="2">
    <source>
        <dbReference type="SAM" id="MobiDB-lite"/>
    </source>
</evidence>
<accession>A0A037ZNA8</accession>
<evidence type="ECO:0000313" key="4">
    <source>
        <dbReference type="EMBL" id="KAJ57140.1"/>
    </source>
</evidence>
<proteinExistence type="inferred from homology"/>
<dbReference type="InterPro" id="IPR037138">
    <property type="entry name" value="His_deacetylse_dom_sf"/>
</dbReference>
<evidence type="ECO:0000313" key="5">
    <source>
        <dbReference type="Proteomes" id="UP000026249"/>
    </source>
</evidence>